<dbReference type="EMBL" id="FUKR01000016">
    <property type="protein sequence ID" value="SJN21046.1"/>
    <property type="molecule type" value="Genomic_DNA"/>
</dbReference>
<feature type="compositionally biased region" description="Basic and acidic residues" evidence="1">
    <location>
        <begin position="851"/>
        <end position="867"/>
    </location>
</feature>
<organism evidence="2 3">
    <name type="scientific">Mycetocola reblochoni REB411</name>
    <dbReference type="NCBI Taxonomy" id="1255698"/>
    <lineage>
        <taxon>Bacteria</taxon>
        <taxon>Bacillati</taxon>
        <taxon>Actinomycetota</taxon>
        <taxon>Actinomycetes</taxon>
        <taxon>Micrococcales</taxon>
        <taxon>Microbacteriaceae</taxon>
        <taxon>Mycetocola</taxon>
    </lineage>
</organism>
<gene>
    <name evidence="2" type="ORF">FM119_02580</name>
</gene>
<dbReference type="AlphaFoldDB" id="A0A1R4IME6"/>
<keyword evidence="3" id="KW-1185">Reference proteome</keyword>
<evidence type="ECO:0000256" key="1">
    <source>
        <dbReference type="SAM" id="MobiDB-lite"/>
    </source>
</evidence>
<reference evidence="3" key="1">
    <citation type="submission" date="2017-02" db="EMBL/GenBank/DDBJ databases">
        <authorList>
            <person name="Dridi B."/>
        </authorList>
    </citation>
    <scope>NUCLEOTIDE SEQUENCE [LARGE SCALE GENOMIC DNA]</scope>
    <source>
        <strain evidence="3">EB411</strain>
    </source>
</reference>
<feature type="compositionally biased region" description="Basic and acidic residues" evidence="1">
    <location>
        <begin position="956"/>
        <end position="967"/>
    </location>
</feature>
<protein>
    <submittedName>
        <fullName evidence="2">Spidroin-1 (Dragline silk fibroin 1)</fullName>
    </submittedName>
</protein>
<evidence type="ECO:0000313" key="3">
    <source>
        <dbReference type="Proteomes" id="UP000196778"/>
    </source>
</evidence>
<feature type="region of interest" description="Disordered" evidence="1">
    <location>
        <begin position="294"/>
        <end position="315"/>
    </location>
</feature>
<accession>A0A1R4IME6</accession>
<evidence type="ECO:0000313" key="2">
    <source>
        <dbReference type="EMBL" id="SJN21046.1"/>
    </source>
</evidence>
<feature type="compositionally biased region" description="Low complexity" evidence="1">
    <location>
        <begin position="968"/>
        <end position="987"/>
    </location>
</feature>
<name>A0A1R4IME6_9MICO</name>
<dbReference type="Proteomes" id="UP000196778">
    <property type="component" value="Unassembled WGS sequence"/>
</dbReference>
<feature type="region of interest" description="Disordered" evidence="1">
    <location>
        <begin position="838"/>
        <end position="867"/>
    </location>
</feature>
<proteinExistence type="predicted"/>
<feature type="region of interest" description="Disordered" evidence="1">
    <location>
        <begin position="244"/>
        <end position="266"/>
    </location>
</feature>
<feature type="region of interest" description="Disordered" evidence="1">
    <location>
        <begin position="943"/>
        <end position="987"/>
    </location>
</feature>
<sequence>MDRRVLEDADEGVVAVAHLDVARTGPCRGRLVADVAGVEVGLRQRVARGSDGLLARGEDTGAGRVRPGDVDRGQAALRVGDGDAAERDVPRVGRGEGVVDGLARLRLDAVVEGRLLVQRDRGGLGHGGGDRVGAGLRGTRRRVARRRHRVVDRATVDVLLGERVAGGRGHDLTRVEDARLPRPLVVVDDDAVEGVLERDTGEGEVSGVRPGEGERHHLARDAERAAGQAARLGGVDARLRRHGKHEVGGVRQRCSAGAGPRRRRRVRHATGVEVGLGERVAGGRDGVLARREDAVRTRPVDGDRSESCEGVAERDVGDRGVAGVADREGVVDEVARGHVAGRVREHAGLDDVDGRGLRDGQTVAVGIARLLAAGLAARDGGGVVQVAAVDVGLGERVARRARGGLTRLQPVGRSRPGVADRAEAGERVGDRHLVERHAAGVGQGEGVGGGVARDRAVVEGRRLVDVDDGGVDARCVGVLDLLRLVAVDRPDDGGGVRVGARADGRRAGVAVAVVLAQHAGHGPGAVAGERVGDREVAQRHPSGVRHRDGERPRLPRQQRLGVRGAVEGLVDDDTAGRDRERRVLQQVGVPRGAEVEVERGGADAAHGDGALEHVDARVEEAPRARSLVALVAEGVRDADVVGGAARPRVARLRVGDAHRCAVLGGAVLRVVAGDRPVALVQGHADAGLVGQGGEAGEPHRVGRLVALLADVAVVEQDVAGGGQRVGRVVAAEVVDDGERPAGVAGGSVGRPDVADADGHAAGHPGVLEQRGHVGRRGVVLRLAGGQLRREVLGVGARRRGGHVLDGPRADAHLQRPRGVPRGGVRDGRRAVRVGAAARARVAGDSPGVPRPVEDGLLHGRPGGHRDGGRARVAVRLEAGGLLDVRHREEVVVGPGGPTAVVQVVAGHAAAEGGARAAEHPVARGGEVAVDDAVVARRHGRDGDRLRLLSGGGEADAGERDREDRGDGASRAAAEGGARAVRPAVGVG</sequence>